<gene>
    <name evidence="2" type="ORF">DY000_02038345</name>
</gene>
<sequence length="339" mass="38411">MATRSSSYKKRHTKQRSMPPHSPQFPVPASRRFLSSRRRISMMMIPLALFSAAIFLFFMPFNGSGRSSDSSLDLLSAIHEIEVVAEFPHDPNAFTQGLLYAGEDTLFESTGLYGQSSVRKVSLRTGKVWGFVFLIDEKHVVKVEVIEKMGDKYFGEGLTLLGESLFQVAWLTTTGFTYDLRNLTKVKPFKHHMKDGWGLATDGKVLFGSDGTSTLYRMDPRTMKVTDKHVIKYNGLEVRYLNELEYINNEVWANVWQSDCIARISPKDGSLLGWILLPELRQGLLQSGHGVIDVLNGIAWDSDKKRLFVTGKLWPKLYEIKLKPAAAKSERQIARQCLI</sequence>
<dbReference type="SUPFAM" id="SSF50969">
    <property type="entry name" value="YVTN repeat-like/Quinoprotein amine dehydrogenase"/>
    <property type="match status" value="1"/>
</dbReference>
<evidence type="ECO:0000313" key="2">
    <source>
        <dbReference type="EMBL" id="KAF3528660.1"/>
    </source>
</evidence>
<dbReference type="PANTHER" id="PTHR31270">
    <property type="entry name" value="GLUTAMINYL-PEPTIDE CYCLOTRANSFERASE"/>
    <property type="match status" value="1"/>
</dbReference>
<reference evidence="2 3" key="1">
    <citation type="journal article" date="2020" name="BMC Genomics">
        <title>Intraspecific diversification of the crop wild relative Brassica cretica Lam. using demographic model selection.</title>
        <authorList>
            <person name="Kioukis A."/>
            <person name="Michalopoulou V.A."/>
            <person name="Briers L."/>
            <person name="Pirintsos S."/>
            <person name="Studholme D.J."/>
            <person name="Pavlidis P."/>
            <person name="Sarris P.F."/>
        </authorList>
    </citation>
    <scope>NUCLEOTIDE SEQUENCE [LARGE SCALE GENOMIC DNA]</scope>
    <source>
        <strain evidence="3">cv. PFS-1207/04</strain>
    </source>
</reference>
<accession>A0ABQ7B918</accession>
<organism evidence="2 3">
    <name type="scientific">Brassica cretica</name>
    <name type="common">Mustard</name>
    <dbReference type="NCBI Taxonomy" id="69181"/>
    <lineage>
        <taxon>Eukaryota</taxon>
        <taxon>Viridiplantae</taxon>
        <taxon>Streptophyta</taxon>
        <taxon>Embryophyta</taxon>
        <taxon>Tracheophyta</taxon>
        <taxon>Spermatophyta</taxon>
        <taxon>Magnoliopsida</taxon>
        <taxon>eudicotyledons</taxon>
        <taxon>Gunneridae</taxon>
        <taxon>Pentapetalae</taxon>
        <taxon>rosids</taxon>
        <taxon>malvids</taxon>
        <taxon>Brassicales</taxon>
        <taxon>Brassicaceae</taxon>
        <taxon>Brassiceae</taxon>
        <taxon>Brassica</taxon>
    </lineage>
</organism>
<evidence type="ECO:0000256" key="1">
    <source>
        <dbReference type="SAM" id="MobiDB-lite"/>
    </source>
</evidence>
<dbReference type="InterPro" id="IPR007788">
    <property type="entry name" value="QCT"/>
</dbReference>
<dbReference type="PANTHER" id="PTHR31270:SF1">
    <property type="entry name" value="GLUTAMINYL-PEPTIDE CYCLOTRANSFERASE"/>
    <property type="match status" value="1"/>
</dbReference>
<keyword evidence="3" id="KW-1185">Reference proteome</keyword>
<evidence type="ECO:0000313" key="3">
    <source>
        <dbReference type="Proteomes" id="UP000266723"/>
    </source>
</evidence>
<dbReference type="EMBL" id="QGKV02001507">
    <property type="protein sequence ID" value="KAF3528660.1"/>
    <property type="molecule type" value="Genomic_DNA"/>
</dbReference>
<dbReference type="Pfam" id="PF05096">
    <property type="entry name" value="Glu_cyclase_2"/>
    <property type="match status" value="1"/>
</dbReference>
<dbReference type="Proteomes" id="UP000266723">
    <property type="component" value="Unassembled WGS sequence"/>
</dbReference>
<dbReference type="InterPro" id="IPR011044">
    <property type="entry name" value="Quino_amine_DH_bsu"/>
</dbReference>
<proteinExistence type="predicted"/>
<comment type="caution">
    <text evidence="2">The sequence shown here is derived from an EMBL/GenBank/DDBJ whole genome shotgun (WGS) entry which is preliminary data.</text>
</comment>
<name>A0ABQ7B918_BRACR</name>
<feature type="region of interest" description="Disordered" evidence="1">
    <location>
        <begin position="1"/>
        <end position="28"/>
    </location>
</feature>
<evidence type="ECO:0008006" key="4">
    <source>
        <dbReference type="Google" id="ProtNLM"/>
    </source>
</evidence>
<protein>
    <recommendedName>
        <fullName evidence="4">Glutaminyl-peptide cyclotransferase</fullName>
    </recommendedName>
</protein>